<evidence type="ECO:0008006" key="5">
    <source>
        <dbReference type="Google" id="ProtNLM"/>
    </source>
</evidence>
<evidence type="ECO:0000256" key="1">
    <source>
        <dbReference type="SAM" id="MobiDB-lite"/>
    </source>
</evidence>
<protein>
    <recommendedName>
        <fullName evidence="5">Aspartic peptidase DDI1-type domain-containing protein</fullName>
    </recommendedName>
</protein>
<dbReference type="InterPro" id="IPR021109">
    <property type="entry name" value="Peptidase_aspartic_dom_sf"/>
</dbReference>
<keyword evidence="2" id="KW-0812">Transmembrane</keyword>
<keyword evidence="4" id="KW-1185">Reference proteome</keyword>
<reference evidence="3 4" key="1">
    <citation type="journal article" date="2017" name="Nat. Commun.">
        <title>Genome assembly with in vitro proximity ligation data and whole-genome triplication in lettuce.</title>
        <authorList>
            <person name="Reyes-Chin-Wo S."/>
            <person name="Wang Z."/>
            <person name="Yang X."/>
            <person name="Kozik A."/>
            <person name="Arikit S."/>
            <person name="Song C."/>
            <person name="Xia L."/>
            <person name="Froenicke L."/>
            <person name="Lavelle D.O."/>
            <person name="Truco M.J."/>
            <person name="Xia R."/>
            <person name="Zhu S."/>
            <person name="Xu C."/>
            <person name="Xu H."/>
            <person name="Xu X."/>
            <person name="Cox K."/>
            <person name="Korf I."/>
            <person name="Meyers B.C."/>
            <person name="Michelmore R.W."/>
        </authorList>
    </citation>
    <scope>NUCLEOTIDE SEQUENCE [LARGE SCALE GENOMIC DNA]</scope>
    <source>
        <strain evidence="4">cv. Salinas</strain>
        <tissue evidence="3">Seedlings</tissue>
    </source>
</reference>
<feature type="transmembrane region" description="Helical" evidence="2">
    <location>
        <begin position="441"/>
        <end position="460"/>
    </location>
</feature>
<dbReference type="CDD" id="cd00303">
    <property type="entry name" value="retropepsin_like"/>
    <property type="match status" value="1"/>
</dbReference>
<gene>
    <name evidence="3" type="ORF">LSAT_V11C500294860</name>
</gene>
<dbReference type="Gene3D" id="2.40.70.10">
    <property type="entry name" value="Acid Proteases"/>
    <property type="match status" value="1"/>
</dbReference>
<dbReference type="EMBL" id="NBSK02000005">
    <property type="protein sequence ID" value="KAJ0204327.1"/>
    <property type="molecule type" value="Genomic_DNA"/>
</dbReference>
<keyword evidence="2" id="KW-1133">Transmembrane helix</keyword>
<dbReference type="AlphaFoldDB" id="A0A9R1VGI8"/>
<dbReference type="PANTHER" id="PTHR33067:SF15">
    <property type="entry name" value="RNA-DIRECTED DNA POLYMERASE"/>
    <property type="match status" value="1"/>
</dbReference>
<organism evidence="3 4">
    <name type="scientific">Lactuca sativa</name>
    <name type="common">Garden lettuce</name>
    <dbReference type="NCBI Taxonomy" id="4236"/>
    <lineage>
        <taxon>Eukaryota</taxon>
        <taxon>Viridiplantae</taxon>
        <taxon>Streptophyta</taxon>
        <taxon>Embryophyta</taxon>
        <taxon>Tracheophyta</taxon>
        <taxon>Spermatophyta</taxon>
        <taxon>Magnoliopsida</taxon>
        <taxon>eudicotyledons</taxon>
        <taxon>Gunneridae</taxon>
        <taxon>Pentapetalae</taxon>
        <taxon>asterids</taxon>
        <taxon>campanulids</taxon>
        <taxon>Asterales</taxon>
        <taxon>Asteraceae</taxon>
        <taxon>Cichorioideae</taxon>
        <taxon>Cichorieae</taxon>
        <taxon>Lactucinae</taxon>
        <taxon>Lactuca</taxon>
    </lineage>
</organism>
<name>A0A9R1VGI8_LACSA</name>
<accession>A0A9R1VGI8</accession>
<dbReference type="SUPFAM" id="SSF50630">
    <property type="entry name" value="Acid proteases"/>
    <property type="match status" value="1"/>
</dbReference>
<dbReference type="PANTHER" id="PTHR33067">
    <property type="entry name" value="RNA-DIRECTED DNA POLYMERASE-RELATED"/>
    <property type="match status" value="1"/>
</dbReference>
<feature type="compositionally biased region" description="Polar residues" evidence="1">
    <location>
        <begin position="212"/>
        <end position="229"/>
    </location>
</feature>
<keyword evidence="2" id="KW-0472">Membrane</keyword>
<comment type="caution">
    <text evidence="3">The sequence shown here is derived from an EMBL/GenBank/DDBJ whole genome shotgun (WGS) entry which is preliminary data.</text>
</comment>
<feature type="region of interest" description="Disordered" evidence="1">
    <location>
        <begin position="201"/>
        <end position="250"/>
    </location>
</feature>
<sequence length="463" mass="51946">MELLYNCFCEGLTPMEIRLINASSGGSLGDMTPTEIRELIEKLAIESKHFGNEDEWYPDQPRGVKELNNVHLEAQISELTKVVLLLTKENAAAKKQCGICLKTDHPTDMCPILQEGTVAIKAPPPGFQQQRNFQQLGFQQNFQNQNTHQQPSSSSMALEDIVMSLATSTQAFQPETRASIKNLEQQVSQLATSMGRLESQGKLPAHTENNPKHNVSAISLRSRNTYEGPSSSEPENKDEEELEEVLIEEGEFEEVLVEEESEKLEEKETPTLPKPILKEYKPLPPFSSRLKSTKHERDDEDIMEILHKVEILKVGKNISSILQKGLPPKCKDPGIFSVPCKLGNLDFPKAMLDLGASVNVLPYSVFEKLKMGTLKKTGTIIQLVDYSTVHPKGVLEDVLVQVDNLIFLADFYILDMRNLDTSDANSIILGRPFLKTAKPRLMFLLVSAVLFLRTIVIFLMETR</sequence>
<proteinExistence type="predicted"/>
<evidence type="ECO:0000313" key="4">
    <source>
        <dbReference type="Proteomes" id="UP000235145"/>
    </source>
</evidence>
<dbReference type="Proteomes" id="UP000235145">
    <property type="component" value="Unassembled WGS sequence"/>
</dbReference>
<evidence type="ECO:0000313" key="3">
    <source>
        <dbReference type="EMBL" id="KAJ0204327.1"/>
    </source>
</evidence>
<feature type="compositionally biased region" description="Acidic residues" evidence="1">
    <location>
        <begin position="236"/>
        <end position="250"/>
    </location>
</feature>
<evidence type="ECO:0000256" key="2">
    <source>
        <dbReference type="SAM" id="Phobius"/>
    </source>
</evidence>